<feature type="transmembrane region" description="Helical" evidence="1">
    <location>
        <begin position="56"/>
        <end position="73"/>
    </location>
</feature>
<comment type="caution">
    <text evidence="2">The sequence shown here is derived from an EMBL/GenBank/DDBJ whole genome shotgun (WGS) entry which is preliminary data.</text>
</comment>
<protein>
    <submittedName>
        <fullName evidence="2">Uncharacterized protein</fullName>
    </submittedName>
</protein>
<sequence>MLSDEQKRFWMHAPVGGIAAWLTYEHEAIGVTAMLSFLFYEAIQDWRKKDRSHKDVIGAVTFYFIVGAVLIILDKVV</sequence>
<proteinExistence type="predicted"/>
<evidence type="ECO:0000256" key="1">
    <source>
        <dbReference type="SAM" id="Phobius"/>
    </source>
</evidence>
<keyword evidence="1" id="KW-0472">Membrane</keyword>
<accession>A0A0F9BVL6</accession>
<reference evidence="2" key="1">
    <citation type="journal article" date="2015" name="Nature">
        <title>Complex archaea that bridge the gap between prokaryotes and eukaryotes.</title>
        <authorList>
            <person name="Spang A."/>
            <person name="Saw J.H."/>
            <person name="Jorgensen S.L."/>
            <person name="Zaremba-Niedzwiedzka K."/>
            <person name="Martijn J."/>
            <person name="Lind A.E."/>
            <person name="van Eijk R."/>
            <person name="Schleper C."/>
            <person name="Guy L."/>
            <person name="Ettema T.J."/>
        </authorList>
    </citation>
    <scope>NUCLEOTIDE SEQUENCE</scope>
</reference>
<dbReference type="AlphaFoldDB" id="A0A0F9BVL6"/>
<keyword evidence="1" id="KW-0812">Transmembrane</keyword>
<evidence type="ECO:0000313" key="2">
    <source>
        <dbReference type="EMBL" id="KKL17997.1"/>
    </source>
</evidence>
<dbReference type="EMBL" id="LAZR01039039">
    <property type="protein sequence ID" value="KKL17997.1"/>
    <property type="molecule type" value="Genomic_DNA"/>
</dbReference>
<organism evidence="2">
    <name type="scientific">marine sediment metagenome</name>
    <dbReference type="NCBI Taxonomy" id="412755"/>
    <lineage>
        <taxon>unclassified sequences</taxon>
        <taxon>metagenomes</taxon>
        <taxon>ecological metagenomes</taxon>
    </lineage>
</organism>
<keyword evidence="1" id="KW-1133">Transmembrane helix</keyword>
<gene>
    <name evidence="2" type="ORF">LCGC14_2479930</name>
</gene>
<name>A0A0F9BVL6_9ZZZZ</name>